<feature type="compositionally biased region" description="Basic residues" evidence="1">
    <location>
        <begin position="196"/>
        <end position="208"/>
    </location>
</feature>
<feature type="region of interest" description="Disordered" evidence="1">
    <location>
        <begin position="183"/>
        <end position="208"/>
    </location>
</feature>
<name>A0AAV7QA93_PLEWA</name>
<proteinExistence type="predicted"/>
<dbReference type="EMBL" id="JANPWB010000010">
    <property type="protein sequence ID" value="KAJ1137219.1"/>
    <property type="molecule type" value="Genomic_DNA"/>
</dbReference>
<organism evidence="2 3">
    <name type="scientific">Pleurodeles waltl</name>
    <name type="common">Iberian ribbed newt</name>
    <dbReference type="NCBI Taxonomy" id="8319"/>
    <lineage>
        <taxon>Eukaryota</taxon>
        <taxon>Metazoa</taxon>
        <taxon>Chordata</taxon>
        <taxon>Craniata</taxon>
        <taxon>Vertebrata</taxon>
        <taxon>Euteleostomi</taxon>
        <taxon>Amphibia</taxon>
        <taxon>Batrachia</taxon>
        <taxon>Caudata</taxon>
        <taxon>Salamandroidea</taxon>
        <taxon>Salamandridae</taxon>
        <taxon>Pleurodelinae</taxon>
        <taxon>Pleurodeles</taxon>
    </lineage>
</organism>
<comment type="caution">
    <text evidence="2">The sequence shown here is derived from an EMBL/GenBank/DDBJ whole genome shotgun (WGS) entry which is preliminary data.</text>
</comment>
<feature type="compositionally biased region" description="Gly residues" evidence="1">
    <location>
        <begin position="45"/>
        <end position="55"/>
    </location>
</feature>
<evidence type="ECO:0000256" key="1">
    <source>
        <dbReference type="SAM" id="MobiDB-lite"/>
    </source>
</evidence>
<feature type="region of interest" description="Disordered" evidence="1">
    <location>
        <begin position="38"/>
        <end position="65"/>
    </location>
</feature>
<evidence type="ECO:0000313" key="3">
    <source>
        <dbReference type="Proteomes" id="UP001066276"/>
    </source>
</evidence>
<evidence type="ECO:0000313" key="2">
    <source>
        <dbReference type="EMBL" id="KAJ1137219.1"/>
    </source>
</evidence>
<dbReference type="Proteomes" id="UP001066276">
    <property type="component" value="Chromosome 6"/>
</dbReference>
<keyword evidence="3" id="KW-1185">Reference proteome</keyword>
<feature type="region of interest" description="Disordered" evidence="1">
    <location>
        <begin position="118"/>
        <end position="162"/>
    </location>
</feature>
<reference evidence="2" key="1">
    <citation type="journal article" date="2022" name="bioRxiv">
        <title>Sequencing and chromosome-scale assembly of the giantPleurodeles waltlgenome.</title>
        <authorList>
            <person name="Brown T."/>
            <person name="Elewa A."/>
            <person name="Iarovenko S."/>
            <person name="Subramanian E."/>
            <person name="Araus A.J."/>
            <person name="Petzold A."/>
            <person name="Susuki M."/>
            <person name="Suzuki K.-i.T."/>
            <person name="Hayashi T."/>
            <person name="Toyoda A."/>
            <person name="Oliveira C."/>
            <person name="Osipova E."/>
            <person name="Leigh N.D."/>
            <person name="Simon A."/>
            <person name="Yun M.H."/>
        </authorList>
    </citation>
    <scope>NUCLEOTIDE SEQUENCE</scope>
    <source>
        <strain evidence="2">20211129_DDA</strain>
        <tissue evidence="2">Liver</tissue>
    </source>
</reference>
<dbReference type="AlphaFoldDB" id="A0AAV7QA93"/>
<protein>
    <submittedName>
        <fullName evidence="2">Uncharacterized protein</fullName>
    </submittedName>
</protein>
<sequence length="208" mass="22596">MSGKKVRDDYAGKQGSHWEKLTKVGITAMEDDVDVLRKSSADKQGTGGRQTGLGKGHCKEMRDGDRLPTCTQDRWSVLVGEDWAGTAAAWPNLPAFVCSPSLPAPAASRHQLRLCRDARSNRGNPRRPPRACVLTVRFPGPPKPKPGSRSLPGTPSGRGRDRVCPFLTAGRRLLIPCPAPAHRSYSGSLPAQTRPGRLRVRRAHPARS</sequence>
<gene>
    <name evidence="2" type="ORF">NDU88_003632</name>
</gene>
<accession>A0AAV7QA93</accession>